<dbReference type="InterPro" id="IPR039567">
    <property type="entry name" value="Gly-zipper"/>
</dbReference>
<protein>
    <recommendedName>
        <fullName evidence="3">Glycine zipper domain-containing protein</fullName>
    </recommendedName>
</protein>
<evidence type="ECO:0000313" key="5">
    <source>
        <dbReference type="Proteomes" id="UP000321532"/>
    </source>
</evidence>
<dbReference type="EMBL" id="BJYS01000017">
    <property type="protein sequence ID" value="GEO04727.1"/>
    <property type="molecule type" value="Genomic_DNA"/>
</dbReference>
<feature type="compositionally biased region" description="Basic and acidic residues" evidence="1">
    <location>
        <begin position="27"/>
        <end position="36"/>
    </location>
</feature>
<accession>A0A512AYY4</accession>
<dbReference type="AlphaFoldDB" id="A0A512AYY4"/>
<feature type="signal peptide" evidence="2">
    <location>
        <begin position="1"/>
        <end position="24"/>
    </location>
</feature>
<feature type="chain" id="PRO_5021903623" description="Glycine zipper domain-containing protein" evidence="2">
    <location>
        <begin position="25"/>
        <end position="107"/>
    </location>
</feature>
<reference evidence="4 5" key="1">
    <citation type="submission" date="2019-07" db="EMBL/GenBank/DDBJ databases">
        <title>Whole genome shotgun sequence of Adhaeribacter aerolatus NBRC 106133.</title>
        <authorList>
            <person name="Hosoyama A."/>
            <person name="Uohara A."/>
            <person name="Ohji S."/>
            <person name="Ichikawa N."/>
        </authorList>
    </citation>
    <scope>NUCLEOTIDE SEQUENCE [LARGE SCALE GENOMIC DNA]</scope>
    <source>
        <strain evidence="4 5">NBRC 106133</strain>
    </source>
</reference>
<comment type="caution">
    <text evidence="4">The sequence shown here is derived from an EMBL/GenBank/DDBJ whole genome shotgun (WGS) entry which is preliminary data.</text>
</comment>
<organism evidence="4 5">
    <name type="scientific">Adhaeribacter aerolatus</name>
    <dbReference type="NCBI Taxonomy" id="670289"/>
    <lineage>
        <taxon>Bacteria</taxon>
        <taxon>Pseudomonadati</taxon>
        <taxon>Bacteroidota</taxon>
        <taxon>Cytophagia</taxon>
        <taxon>Cytophagales</taxon>
        <taxon>Hymenobacteraceae</taxon>
        <taxon>Adhaeribacter</taxon>
    </lineage>
</organism>
<keyword evidence="2" id="KW-0732">Signal</keyword>
<proteinExistence type="predicted"/>
<feature type="domain" description="Glycine zipper" evidence="3">
    <location>
        <begin position="43"/>
        <end position="89"/>
    </location>
</feature>
<evidence type="ECO:0000259" key="3">
    <source>
        <dbReference type="Pfam" id="PF13488"/>
    </source>
</evidence>
<evidence type="ECO:0000256" key="2">
    <source>
        <dbReference type="SAM" id="SignalP"/>
    </source>
</evidence>
<feature type="compositionally biased region" description="Basic and acidic residues" evidence="1">
    <location>
        <begin position="88"/>
        <end position="107"/>
    </location>
</feature>
<feature type="region of interest" description="Disordered" evidence="1">
    <location>
        <begin position="23"/>
        <end position="42"/>
    </location>
</feature>
<dbReference type="Pfam" id="PF13488">
    <property type="entry name" value="Gly-zipper_Omp"/>
    <property type="match status" value="1"/>
</dbReference>
<name>A0A512AYY4_9BACT</name>
<feature type="region of interest" description="Disordered" evidence="1">
    <location>
        <begin position="81"/>
        <end position="107"/>
    </location>
</feature>
<evidence type="ECO:0000256" key="1">
    <source>
        <dbReference type="SAM" id="MobiDB-lite"/>
    </source>
</evidence>
<keyword evidence="5" id="KW-1185">Reference proteome</keyword>
<evidence type="ECO:0000313" key="4">
    <source>
        <dbReference type="EMBL" id="GEO04727.1"/>
    </source>
</evidence>
<dbReference type="Proteomes" id="UP000321532">
    <property type="component" value="Unassembled WGS sequence"/>
</dbReference>
<dbReference type="RefSeq" id="WP_146897995.1">
    <property type="nucleotide sequence ID" value="NZ_BJYS01000017.1"/>
</dbReference>
<gene>
    <name evidence="4" type="ORF">AAE02nite_23910</name>
</gene>
<sequence length="107" mass="11365">MKNIQIYLTILFAFFLLNSQSAQAQDTKQKEPEKKGWSKKAKGAVIGGATGATAGRVIAGKRGGTRGAIVGGAAGAVAGGAIGRKKDRQKDPQRYEQYADKNKKQDK</sequence>